<dbReference type="EMBL" id="AP011530">
    <property type="protein sequence ID" value="BAI81641.1"/>
    <property type="molecule type" value="Genomic_DNA"/>
</dbReference>
<evidence type="ECO:0000313" key="2">
    <source>
        <dbReference type="EMBL" id="BAI81641.1"/>
    </source>
</evidence>
<reference evidence="2 3" key="1">
    <citation type="journal article" date="2010" name="DNA Res.">
        <title>Bacterial lifestyle in a deep-sea hydrothermal vent chimney revealed by the genome sequence of the thermophilic bacterium Deferribacter desulfuricans SSM1.</title>
        <authorList>
            <person name="Takaki Y."/>
            <person name="Shimamura S."/>
            <person name="Nakagawa S."/>
            <person name="Fukuhara Y."/>
            <person name="Horikawa H."/>
            <person name="Ankai A."/>
            <person name="Harada T."/>
            <person name="Hosoyama A."/>
            <person name="Oguchi A."/>
            <person name="Fukui S."/>
            <person name="Fujita N."/>
            <person name="Takami H."/>
            <person name="Takai K."/>
        </authorList>
    </citation>
    <scope>NUCLEOTIDE SEQUENCE [LARGE SCALE GENOMIC DNA]</scope>
    <source>
        <strain evidence="3">DSM 14783 / JCM 11476 / NBRC 101012 / SSM1</strain>
        <plasmid evidence="3">Plasmid megaplasmid pDF308</plasmid>
    </source>
</reference>
<feature type="transmembrane region" description="Helical" evidence="1">
    <location>
        <begin position="7"/>
        <end position="27"/>
    </location>
</feature>
<dbReference type="RefSeq" id="WP_013008886.1">
    <property type="nucleotide sequence ID" value="NC_013940.1"/>
</dbReference>
<proteinExistence type="predicted"/>
<name>D3PEJ9_DEFDS</name>
<organism evidence="2 3">
    <name type="scientific">Deferribacter desulfuricans (strain DSM 14783 / JCM 11476 / NBRC 101012 / SSM1)</name>
    <dbReference type="NCBI Taxonomy" id="639282"/>
    <lineage>
        <taxon>Bacteria</taxon>
        <taxon>Pseudomonadati</taxon>
        <taxon>Deferribacterota</taxon>
        <taxon>Deferribacteres</taxon>
        <taxon>Deferribacterales</taxon>
        <taxon>Deferribacteraceae</taxon>
        <taxon>Deferribacter</taxon>
    </lineage>
</organism>
<keyword evidence="1" id="KW-1133">Transmembrane helix</keyword>
<keyword evidence="3" id="KW-1185">Reference proteome</keyword>
<sequence>MNQVSKLIIIIAVMFVITSKLGITASINSNSLPIDIITVDSYDDAEYMKKEKEKQVIPKNQEVVTPAATAHERVKEFTKQYTGDELEEQKHMEEQFEKYVREKKKSSMFIMLGINEFISGDSIDDAFALGARFEHRNDTFLIALPHIYPQAIIGSKGMTMNLFSYAFMDTEFLKLYLDPIVPFIQWDGSISLASGGSVGIYGKRFGIEFNYKHLWTNPYKDDDDKEYSDFWGLFFVYRY</sequence>
<evidence type="ECO:0000256" key="1">
    <source>
        <dbReference type="SAM" id="Phobius"/>
    </source>
</evidence>
<evidence type="ECO:0000313" key="3">
    <source>
        <dbReference type="Proteomes" id="UP000001520"/>
    </source>
</evidence>
<gene>
    <name evidence="2" type="ordered locus">DEFDS_P013</name>
</gene>
<keyword evidence="1" id="KW-0812">Transmembrane</keyword>
<keyword evidence="2" id="KW-0614">Plasmid</keyword>
<geneLocation type="plasmid" evidence="2 3">
    <name>megaplasmid pDF308</name>
</geneLocation>
<accession>D3PEJ9</accession>
<dbReference type="Proteomes" id="UP000001520">
    <property type="component" value="Plasmid megaplasmid pDF308"/>
</dbReference>
<dbReference type="KEGG" id="ddf:DEFDS_P013"/>
<keyword evidence="1" id="KW-0472">Membrane</keyword>
<dbReference type="HOGENOM" id="CLU_1159589_0_0_0"/>
<dbReference type="AlphaFoldDB" id="D3PEJ9"/>
<protein>
    <submittedName>
        <fullName evidence="2">Uncharacterized protein</fullName>
    </submittedName>
</protein>